<keyword evidence="1" id="KW-0472">Membrane</keyword>
<dbReference type="Proteomes" id="UP000289726">
    <property type="component" value="Chromosome"/>
</dbReference>
<keyword evidence="1" id="KW-1133">Transmembrane helix</keyword>
<organism evidence="2 3">
    <name type="scientific">'Catharanthus roseus' aster yellows phytoplasma</name>
    <dbReference type="NCBI Taxonomy" id="1193712"/>
    <lineage>
        <taxon>Bacteria</taxon>
        <taxon>Bacillati</taxon>
        <taxon>Mycoplasmatota</taxon>
        <taxon>Mollicutes</taxon>
        <taxon>Acholeplasmatales</taxon>
        <taxon>Acholeplasmataceae</taxon>
        <taxon>Candidatus Phytoplasma</taxon>
        <taxon>16SrI (Aster yellows group)</taxon>
    </lineage>
</organism>
<protein>
    <submittedName>
        <fullName evidence="2">Uncharacterized protein</fullName>
    </submittedName>
</protein>
<keyword evidence="1" id="KW-0812">Transmembrane</keyword>
<sequence length="254" mass="30169">MSFWEKFFNITKQFAFFNTFFMGILSGVILSSFIYCLLSLCSVKKTLAAHRLEKTDVSQQEIIKLIEAKKKDFKEKMKKDKGNFGHFLITSIQELILEISSQFYPSSKYPYLELTIDESLILMFYINQRVDKVFQNKILIMFRKMTLKRIFVIREMVVKKNMIQKYQKVAKVTNTFNNIRNFFNPFHWFKKIIFDKPLELIYHQIGVSLIAITGEEVYKIYSKKIFETEEDLEKDLQKVLDTISKVSADQSEKE</sequence>
<reference evidence="2 3" key="1">
    <citation type="submission" date="2019-02" db="EMBL/GenBank/DDBJ databases">
        <title>Draft Genome Sequence of Maize Bushy Stunt-like Phytoplasma group 16SrI-B (Aster yellows) in South Africa.</title>
        <authorList>
            <person name="Coetzee B."/>
            <person name="Douglas-Smit N."/>
            <person name="Maree H.J."/>
            <person name="Burger J.T."/>
            <person name="Kruger K."/>
            <person name="Pietersen G."/>
        </authorList>
    </citation>
    <scope>NUCLEOTIDE SEQUENCE [LARGE SCALE GENOMIC DNA]</scope>
    <source>
        <strain evidence="2 3">De Villa</strain>
    </source>
</reference>
<dbReference type="EMBL" id="CP035949">
    <property type="protein sequence ID" value="QBF23882.1"/>
    <property type="molecule type" value="Genomic_DNA"/>
</dbReference>
<evidence type="ECO:0000256" key="1">
    <source>
        <dbReference type="SAM" id="Phobius"/>
    </source>
</evidence>
<accession>A0A4P6M918</accession>
<keyword evidence="3" id="KW-1185">Reference proteome</keyword>
<proteinExistence type="predicted"/>
<feature type="transmembrane region" description="Helical" evidence="1">
    <location>
        <begin position="20"/>
        <end position="41"/>
    </location>
</feature>
<evidence type="ECO:0000313" key="2">
    <source>
        <dbReference type="EMBL" id="QBF23882.1"/>
    </source>
</evidence>
<name>A0A4P6M918_9MOLU</name>
<dbReference type="AlphaFoldDB" id="A0A4P6M918"/>
<evidence type="ECO:0000313" key="3">
    <source>
        <dbReference type="Proteomes" id="UP000289726"/>
    </source>
</evidence>
<gene>
    <name evidence="2" type="ORF">EXT02_01585</name>
</gene>